<dbReference type="Proteomes" id="UP000004116">
    <property type="component" value="Unassembled WGS sequence"/>
</dbReference>
<protein>
    <submittedName>
        <fullName evidence="2">Uncharacterized protein</fullName>
    </submittedName>
</protein>
<evidence type="ECO:0000313" key="3">
    <source>
        <dbReference type="Proteomes" id="UP000004116"/>
    </source>
</evidence>
<comment type="caution">
    <text evidence="2">The sequence shown here is derived from an EMBL/GenBank/DDBJ whole genome shotgun (WGS) entry which is preliminary data.</text>
</comment>
<keyword evidence="1" id="KW-0472">Membrane</keyword>
<keyword evidence="1" id="KW-1133">Transmembrane helix</keyword>
<proteinExistence type="predicted"/>
<reference evidence="2 3" key="1">
    <citation type="journal article" date="2012" name="Genome Res.">
        <title>Genomic basis of endosymbiont-conferred protection against an insect parasitoid.</title>
        <authorList>
            <person name="Hansen A.K."/>
            <person name="Vorburger C."/>
            <person name="Moran N.A."/>
        </authorList>
    </citation>
    <scope>NUCLEOTIDE SEQUENCE [LARGE SCALE GENOMIC DNA]</scope>
    <source>
        <strain evidence="3">R5.15</strain>
    </source>
</reference>
<keyword evidence="3" id="KW-1185">Reference proteome</keyword>
<name>G2H274_9ENTR</name>
<dbReference type="EMBL" id="AGCA01000513">
    <property type="protein sequence ID" value="EGY27903.1"/>
    <property type="molecule type" value="Genomic_DNA"/>
</dbReference>
<keyword evidence="1" id="KW-0812">Transmembrane</keyword>
<sequence length="52" mass="6258">MSLNISGIINFDIIPYNDNYLLVMLWPYLFLFLLKQFMTIKNIGYYSHYFVG</sequence>
<evidence type="ECO:0000256" key="1">
    <source>
        <dbReference type="SAM" id="Phobius"/>
    </source>
</evidence>
<accession>G2H274</accession>
<evidence type="ECO:0000313" key="2">
    <source>
        <dbReference type="EMBL" id="EGY27903.1"/>
    </source>
</evidence>
<organism evidence="2 3">
    <name type="scientific">Candidatus Regiella insecticola 5.15</name>
    <dbReference type="NCBI Taxonomy" id="1005043"/>
    <lineage>
        <taxon>Bacteria</taxon>
        <taxon>Pseudomonadati</taxon>
        <taxon>Pseudomonadota</taxon>
        <taxon>Gammaproteobacteria</taxon>
        <taxon>Enterobacterales</taxon>
        <taxon>Enterobacteriaceae</taxon>
        <taxon>aphid secondary symbionts</taxon>
        <taxon>Candidatus Regiella</taxon>
    </lineage>
</organism>
<dbReference type="AlphaFoldDB" id="G2H274"/>
<gene>
    <name evidence="2" type="ORF">Rin_00021720</name>
</gene>
<feature type="transmembrane region" description="Helical" evidence="1">
    <location>
        <begin position="20"/>
        <end position="38"/>
    </location>
</feature>